<dbReference type="AlphaFoldDB" id="A0A5C6DTE2"/>
<protein>
    <submittedName>
        <fullName evidence="2">Uncharacterized protein</fullName>
    </submittedName>
</protein>
<dbReference type="Proteomes" id="UP000319143">
    <property type="component" value="Unassembled WGS sequence"/>
</dbReference>
<name>A0A5C6DTE2_9BACT</name>
<proteinExistence type="predicted"/>
<accession>A0A5C6DTE2</accession>
<evidence type="ECO:0000313" key="3">
    <source>
        <dbReference type="Proteomes" id="UP000319143"/>
    </source>
</evidence>
<comment type="caution">
    <text evidence="2">The sequence shown here is derived from an EMBL/GenBank/DDBJ whole genome shotgun (WGS) entry which is preliminary data.</text>
</comment>
<sequence length="58" mass="6330">MVLHHEIRPVDFSIVVGLATSNLYTSGMNQPPDKKNEATIGRVTSTGGEQGRYEVTAR</sequence>
<reference evidence="2 3" key="1">
    <citation type="submission" date="2019-02" db="EMBL/GenBank/DDBJ databases">
        <title>Deep-cultivation of Planctomycetes and their phenomic and genomic characterization uncovers novel biology.</title>
        <authorList>
            <person name="Wiegand S."/>
            <person name="Jogler M."/>
            <person name="Boedeker C."/>
            <person name="Pinto D."/>
            <person name="Vollmers J."/>
            <person name="Rivas-Marin E."/>
            <person name="Kohn T."/>
            <person name="Peeters S.H."/>
            <person name="Heuer A."/>
            <person name="Rast P."/>
            <person name="Oberbeckmann S."/>
            <person name="Bunk B."/>
            <person name="Jeske O."/>
            <person name="Meyerdierks A."/>
            <person name="Storesund J.E."/>
            <person name="Kallscheuer N."/>
            <person name="Luecker S."/>
            <person name="Lage O.M."/>
            <person name="Pohl T."/>
            <person name="Merkel B.J."/>
            <person name="Hornburger P."/>
            <person name="Mueller R.-W."/>
            <person name="Bruemmer F."/>
            <person name="Labrenz M."/>
            <person name="Spormann A.M."/>
            <person name="Op Den Camp H."/>
            <person name="Overmann J."/>
            <person name="Amann R."/>
            <person name="Jetten M.S.M."/>
            <person name="Mascher T."/>
            <person name="Medema M.H."/>
            <person name="Devos D.P."/>
            <person name="Kaster A.-K."/>
            <person name="Ovreas L."/>
            <person name="Rohde M."/>
            <person name="Galperin M.Y."/>
            <person name="Jogler C."/>
        </authorList>
    </citation>
    <scope>NUCLEOTIDE SEQUENCE [LARGE SCALE GENOMIC DNA]</scope>
    <source>
        <strain evidence="2 3">Poly41</strain>
    </source>
</reference>
<dbReference type="EMBL" id="SJPV01000004">
    <property type="protein sequence ID" value="TWU38296.1"/>
    <property type="molecule type" value="Genomic_DNA"/>
</dbReference>
<gene>
    <name evidence="2" type="ORF">Poly41_27720</name>
</gene>
<organism evidence="2 3">
    <name type="scientific">Novipirellula artificiosorum</name>
    <dbReference type="NCBI Taxonomy" id="2528016"/>
    <lineage>
        <taxon>Bacteria</taxon>
        <taxon>Pseudomonadati</taxon>
        <taxon>Planctomycetota</taxon>
        <taxon>Planctomycetia</taxon>
        <taxon>Pirellulales</taxon>
        <taxon>Pirellulaceae</taxon>
        <taxon>Novipirellula</taxon>
    </lineage>
</organism>
<evidence type="ECO:0000313" key="2">
    <source>
        <dbReference type="EMBL" id="TWU38296.1"/>
    </source>
</evidence>
<feature type="region of interest" description="Disordered" evidence="1">
    <location>
        <begin position="27"/>
        <end position="58"/>
    </location>
</feature>
<keyword evidence="3" id="KW-1185">Reference proteome</keyword>
<evidence type="ECO:0000256" key="1">
    <source>
        <dbReference type="SAM" id="MobiDB-lite"/>
    </source>
</evidence>